<evidence type="ECO:0000313" key="6">
    <source>
        <dbReference type="Proteomes" id="UP001597417"/>
    </source>
</evidence>
<feature type="domain" description="Polyketide synthase-like methyltransferase" evidence="4">
    <location>
        <begin position="55"/>
        <end position="275"/>
    </location>
</feature>
<dbReference type="EC" id="2.1.1.-" evidence="5"/>
<evidence type="ECO:0000256" key="2">
    <source>
        <dbReference type="ARBA" id="ARBA00022679"/>
    </source>
</evidence>
<dbReference type="PANTHER" id="PTHR44068:SF11">
    <property type="entry name" value="GERANYL DIPHOSPHATE 2-C-METHYLTRANSFERASE"/>
    <property type="match status" value="1"/>
</dbReference>
<evidence type="ECO:0000313" key="5">
    <source>
        <dbReference type="EMBL" id="MFD2421807.1"/>
    </source>
</evidence>
<gene>
    <name evidence="5" type="ORF">ACFSXZ_36295</name>
</gene>
<proteinExistence type="predicted"/>
<dbReference type="EMBL" id="JBHUKR010000023">
    <property type="protein sequence ID" value="MFD2421807.1"/>
    <property type="molecule type" value="Genomic_DNA"/>
</dbReference>
<keyword evidence="2 5" id="KW-0808">Transferase</keyword>
<dbReference type="Proteomes" id="UP001597417">
    <property type="component" value="Unassembled WGS sequence"/>
</dbReference>
<organism evidence="5 6">
    <name type="scientific">Amycolatopsis pigmentata</name>
    <dbReference type="NCBI Taxonomy" id="450801"/>
    <lineage>
        <taxon>Bacteria</taxon>
        <taxon>Bacillati</taxon>
        <taxon>Actinomycetota</taxon>
        <taxon>Actinomycetes</taxon>
        <taxon>Pseudonocardiales</taxon>
        <taxon>Pseudonocardiaceae</taxon>
        <taxon>Amycolatopsis</taxon>
    </lineage>
</organism>
<comment type="caution">
    <text evidence="5">The sequence shown here is derived from an EMBL/GenBank/DDBJ whole genome shotgun (WGS) entry which is preliminary data.</text>
</comment>
<dbReference type="Pfam" id="PF08241">
    <property type="entry name" value="Methyltransf_11"/>
    <property type="match status" value="1"/>
</dbReference>
<dbReference type="InterPro" id="IPR050447">
    <property type="entry name" value="Erg6_SMT_methyltransf"/>
</dbReference>
<dbReference type="InterPro" id="IPR013216">
    <property type="entry name" value="Methyltransf_11"/>
</dbReference>
<evidence type="ECO:0000259" key="4">
    <source>
        <dbReference type="SMART" id="SM00828"/>
    </source>
</evidence>
<evidence type="ECO:0000256" key="3">
    <source>
        <dbReference type="ARBA" id="ARBA00022691"/>
    </source>
</evidence>
<dbReference type="SMART" id="SM00828">
    <property type="entry name" value="PKS_MT"/>
    <property type="match status" value="1"/>
</dbReference>
<accession>A0ABW5G6U7</accession>
<reference evidence="6" key="1">
    <citation type="journal article" date="2019" name="Int. J. Syst. Evol. Microbiol.">
        <title>The Global Catalogue of Microorganisms (GCM) 10K type strain sequencing project: providing services to taxonomists for standard genome sequencing and annotation.</title>
        <authorList>
            <consortium name="The Broad Institute Genomics Platform"/>
            <consortium name="The Broad Institute Genome Sequencing Center for Infectious Disease"/>
            <person name="Wu L."/>
            <person name="Ma J."/>
        </authorList>
    </citation>
    <scope>NUCLEOTIDE SEQUENCE [LARGE SCALE GENOMIC DNA]</scope>
    <source>
        <strain evidence="6">CGMCC 4.7645</strain>
    </source>
</reference>
<sequence length="279" mass="30852">MNTPMATTRPVPEYVGRFYDHLTTTLTGDSFRANLHFGYWDEGEEMNLDKAGHRLTAMVADRLGEAEGQHVLDVGCGVGGPALQVAERTGAKVTGITISQAQVALARDLAARSGAAERVRFEHADATSMPFADAEFDAVIAIESMVHMPDREHTLREIARVLRPGGKLVLTDFHERFPIPAEDRRHVDLFLRDFMMTTATVEEYAGMLGRTGLIAKEILDISEHSVKQSFRALAAGMSEENERELFGRRDLSDQFRPADLVDVDALGYLLVVASRHSAR</sequence>
<dbReference type="Gene3D" id="3.40.50.150">
    <property type="entry name" value="Vaccinia Virus protein VP39"/>
    <property type="match status" value="1"/>
</dbReference>
<name>A0ABW5G6U7_9PSEU</name>
<dbReference type="CDD" id="cd02440">
    <property type="entry name" value="AdoMet_MTases"/>
    <property type="match status" value="1"/>
</dbReference>
<dbReference type="InterPro" id="IPR020803">
    <property type="entry name" value="MeTfrase_dom"/>
</dbReference>
<dbReference type="InterPro" id="IPR029063">
    <property type="entry name" value="SAM-dependent_MTases_sf"/>
</dbReference>
<dbReference type="GO" id="GO:0008168">
    <property type="term" value="F:methyltransferase activity"/>
    <property type="evidence" value="ECO:0007669"/>
    <property type="project" value="UniProtKB-KW"/>
</dbReference>
<evidence type="ECO:0000256" key="1">
    <source>
        <dbReference type="ARBA" id="ARBA00022603"/>
    </source>
</evidence>
<dbReference type="PANTHER" id="PTHR44068">
    <property type="entry name" value="ZGC:194242"/>
    <property type="match status" value="1"/>
</dbReference>
<dbReference type="RefSeq" id="WP_378270583.1">
    <property type="nucleotide sequence ID" value="NZ_JBHUKR010000023.1"/>
</dbReference>
<keyword evidence="3" id="KW-0949">S-adenosyl-L-methionine</keyword>
<dbReference type="SUPFAM" id="SSF53335">
    <property type="entry name" value="S-adenosyl-L-methionine-dependent methyltransferases"/>
    <property type="match status" value="1"/>
</dbReference>
<dbReference type="GO" id="GO:0032259">
    <property type="term" value="P:methylation"/>
    <property type="evidence" value="ECO:0007669"/>
    <property type="project" value="UniProtKB-KW"/>
</dbReference>
<protein>
    <submittedName>
        <fullName evidence="5">SAM-dependent methyltransferase</fullName>
        <ecNumber evidence="5">2.1.1.-</ecNumber>
    </submittedName>
</protein>
<keyword evidence="1 5" id="KW-0489">Methyltransferase</keyword>
<keyword evidence="6" id="KW-1185">Reference proteome</keyword>